<evidence type="ECO:0000256" key="4">
    <source>
        <dbReference type="ARBA" id="ARBA00023136"/>
    </source>
</evidence>
<dbReference type="EMBL" id="SSMD01000005">
    <property type="protein sequence ID" value="THD73265.1"/>
    <property type="molecule type" value="Genomic_DNA"/>
</dbReference>
<dbReference type="InterPro" id="IPR051598">
    <property type="entry name" value="TSUP/Inactive_protease-like"/>
</dbReference>
<comment type="caution">
    <text evidence="6">The sequence shown here is derived from an EMBL/GenBank/DDBJ whole genome shotgun (WGS) entry which is preliminary data.</text>
</comment>
<keyword evidence="4 5" id="KW-0472">Membrane</keyword>
<feature type="transmembrane region" description="Helical" evidence="5">
    <location>
        <begin position="181"/>
        <end position="200"/>
    </location>
</feature>
<feature type="transmembrane region" description="Helical" evidence="5">
    <location>
        <begin position="76"/>
        <end position="98"/>
    </location>
</feature>
<evidence type="ECO:0000256" key="3">
    <source>
        <dbReference type="ARBA" id="ARBA00022989"/>
    </source>
</evidence>
<dbReference type="PANTHER" id="PTHR43701:SF12">
    <property type="entry name" value="MEMBRANE TRANSPORTER PROTEIN YTNM-RELATED"/>
    <property type="match status" value="1"/>
</dbReference>
<comment type="similarity">
    <text evidence="5">Belongs to the 4-toluene sulfonate uptake permease (TSUP) (TC 2.A.102) family.</text>
</comment>
<dbReference type="Pfam" id="PF01925">
    <property type="entry name" value="TauE"/>
    <property type="match status" value="1"/>
</dbReference>
<dbReference type="GO" id="GO:0005886">
    <property type="term" value="C:plasma membrane"/>
    <property type="evidence" value="ECO:0007669"/>
    <property type="project" value="UniProtKB-SubCell"/>
</dbReference>
<accession>A0A4S3M8S2</accession>
<feature type="transmembrane region" description="Helical" evidence="5">
    <location>
        <begin position="110"/>
        <end position="138"/>
    </location>
</feature>
<dbReference type="Proteomes" id="UP000306113">
    <property type="component" value="Unassembled WGS sequence"/>
</dbReference>
<sequence>MGFGVISSAVLLFQGFAPPLVSASVNAAKIPTGLAAGLSHGLQGNIDWRVARALVIGGVLGGLSGAVILSGLKSPWLNGLVSLYLVILGVLILIRAIRGRPPRLIASRRLGLIGAAGGLMEGIGGSWGPVVTSALLGVGLEPRRAIGSSALAELAVSASVFVTLLLMLWHGHWGEAEAGALQTLAPLAGLVCGALPAAFLGGRLAARAPRRILTFGVGAMALGIGLYRGLPLFF</sequence>
<gene>
    <name evidence="6" type="ORF">E7681_11220</name>
</gene>
<evidence type="ECO:0000256" key="1">
    <source>
        <dbReference type="ARBA" id="ARBA00004141"/>
    </source>
</evidence>
<comment type="subcellular location">
    <subcellularLocation>
        <location evidence="5">Cell membrane</location>
        <topology evidence="5">Multi-pass membrane protein</topology>
    </subcellularLocation>
    <subcellularLocation>
        <location evidence="1">Membrane</location>
        <topology evidence="1">Multi-pass membrane protein</topology>
    </subcellularLocation>
</comment>
<dbReference type="PANTHER" id="PTHR43701">
    <property type="entry name" value="MEMBRANE TRANSPORTER PROTEIN MJ0441-RELATED"/>
    <property type="match status" value="1"/>
</dbReference>
<evidence type="ECO:0000313" key="6">
    <source>
        <dbReference type="EMBL" id="THD73265.1"/>
    </source>
</evidence>
<evidence type="ECO:0000256" key="5">
    <source>
        <dbReference type="RuleBase" id="RU363041"/>
    </source>
</evidence>
<evidence type="ECO:0000256" key="2">
    <source>
        <dbReference type="ARBA" id="ARBA00022692"/>
    </source>
</evidence>
<dbReference type="OrthoDB" id="45564at2"/>
<proteinExistence type="inferred from homology"/>
<evidence type="ECO:0000313" key="7">
    <source>
        <dbReference type="Proteomes" id="UP000306113"/>
    </source>
</evidence>
<feature type="transmembrane region" description="Helical" evidence="5">
    <location>
        <begin position="150"/>
        <end position="169"/>
    </location>
</feature>
<keyword evidence="5" id="KW-1003">Cell membrane</keyword>
<keyword evidence="2 5" id="KW-0812">Transmembrane</keyword>
<protein>
    <recommendedName>
        <fullName evidence="5">Probable membrane transporter protein</fullName>
    </recommendedName>
</protein>
<dbReference type="AlphaFoldDB" id="A0A4S3M8S2"/>
<organism evidence="6 7">
    <name type="scientific">Thalassobius vesicularis</name>
    <dbReference type="NCBI Taxonomy" id="1294297"/>
    <lineage>
        <taxon>Bacteria</taxon>
        <taxon>Pseudomonadati</taxon>
        <taxon>Pseudomonadota</taxon>
        <taxon>Alphaproteobacteria</taxon>
        <taxon>Rhodobacterales</taxon>
        <taxon>Roseobacteraceae</taxon>
        <taxon>Thalassovita</taxon>
    </lineage>
</organism>
<dbReference type="InterPro" id="IPR002781">
    <property type="entry name" value="TM_pro_TauE-like"/>
</dbReference>
<keyword evidence="3 5" id="KW-1133">Transmembrane helix</keyword>
<reference evidence="6 7" key="1">
    <citation type="submission" date="2019-04" db="EMBL/GenBank/DDBJ databases">
        <title>Draft genome sequence of Youngimonas vesicularis.</title>
        <authorList>
            <person name="Hameed A."/>
        </authorList>
    </citation>
    <scope>NUCLEOTIDE SEQUENCE [LARGE SCALE GENOMIC DNA]</scope>
    <source>
        <strain evidence="6 7">CC-AMW-E</strain>
    </source>
</reference>
<feature type="transmembrane region" description="Helical" evidence="5">
    <location>
        <begin position="212"/>
        <end position="230"/>
    </location>
</feature>
<feature type="transmembrane region" description="Helical" evidence="5">
    <location>
        <begin position="51"/>
        <end position="69"/>
    </location>
</feature>
<keyword evidence="7" id="KW-1185">Reference proteome</keyword>
<name>A0A4S3M8S2_9RHOB</name>